<feature type="region of interest" description="Disordered" evidence="1">
    <location>
        <begin position="1"/>
        <end position="50"/>
    </location>
</feature>
<keyword evidence="3" id="KW-1185">Reference proteome</keyword>
<evidence type="ECO:0000313" key="2">
    <source>
        <dbReference type="EMBL" id="CDO73668.1"/>
    </source>
</evidence>
<organism evidence="2 3">
    <name type="scientific">Pycnoporus cinnabarinus</name>
    <name type="common">Cinnabar-red polypore</name>
    <name type="synonym">Trametes cinnabarina</name>
    <dbReference type="NCBI Taxonomy" id="5643"/>
    <lineage>
        <taxon>Eukaryota</taxon>
        <taxon>Fungi</taxon>
        <taxon>Dikarya</taxon>
        <taxon>Basidiomycota</taxon>
        <taxon>Agaricomycotina</taxon>
        <taxon>Agaricomycetes</taxon>
        <taxon>Polyporales</taxon>
        <taxon>Polyporaceae</taxon>
        <taxon>Trametes</taxon>
    </lineage>
</organism>
<comment type="caution">
    <text evidence="2">The sequence shown here is derived from an EMBL/GenBank/DDBJ whole genome shotgun (WGS) entry which is preliminary data.</text>
</comment>
<protein>
    <submittedName>
        <fullName evidence="2">Uncharacterized protein</fullName>
    </submittedName>
</protein>
<sequence length="139" mass="14733">MSKATSDLASPSISPIHFETSSIPLESNERDMMQDPAHGSGRHDREAARRSLARGPSALCTMAWLAKALIPAQPETLGDHGCRAVPTVKNIKLLAAKAQGLLLDDREGFKTADCGVPSLVYASVALPSTILLRGLVCTL</sequence>
<feature type="compositionally biased region" description="Polar residues" evidence="1">
    <location>
        <begin position="1"/>
        <end position="25"/>
    </location>
</feature>
<evidence type="ECO:0000313" key="3">
    <source>
        <dbReference type="Proteomes" id="UP000029665"/>
    </source>
</evidence>
<accession>A0A060SMM1</accession>
<dbReference type="AlphaFoldDB" id="A0A060SMM1"/>
<name>A0A060SMM1_PYCCI</name>
<dbReference type="Proteomes" id="UP000029665">
    <property type="component" value="Unassembled WGS sequence"/>
</dbReference>
<dbReference type="EMBL" id="CCBP010000122">
    <property type="protein sequence ID" value="CDO73668.1"/>
    <property type="molecule type" value="Genomic_DNA"/>
</dbReference>
<reference evidence="2" key="1">
    <citation type="submission" date="2014-01" db="EMBL/GenBank/DDBJ databases">
        <title>The genome of the white-rot fungus Pycnoporus cinnabarinus: a basidiomycete model with a versatile arsenal for lignocellulosic biomass breakdown.</title>
        <authorList>
            <person name="Levasseur A."/>
            <person name="Lomascolo A."/>
            <person name="Ruiz-Duenas F.J."/>
            <person name="Uzan E."/>
            <person name="Piumi F."/>
            <person name="Kues U."/>
            <person name="Ram A.F.J."/>
            <person name="Murat C."/>
            <person name="Haon M."/>
            <person name="Benoit I."/>
            <person name="Arfi Y."/>
            <person name="Chevret D."/>
            <person name="Drula E."/>
            <person name="Kwon M.J."/>
            <person name="Gouret P."/>
            <person name="Lesage-Meessen L."/>
            <person name="Lombard V."/>
            <person name="Mariette J."/>
            <person name="Noirot C."/>
            <person name="Park J."/>
            <person name="Patyshakuliyeva A."/>
            <person name="Wieneger R.A.B."/>
            <person name="Wosten H.A.B."/>
            <person name="Martin F."/>
            <person name="Coutinho P.M."/>
            <person name="de Vries R."/>
            <person name="Martinez A.T."/>
            <person name="Klopp C."/>
            <person name="Pontarotti P."/>
            <person name="Henrissat B."/>
            <person name="Record E."/>
        </authorList>
    </citation>
    <scope>NUCLEOTIDE SEQUENCE [LARGE SCALE GENOMIC DNA]</scope>
    <source>
        <strain evidence="2">BRFM137</strain>
    </source>
</reference>
<evidence type="ECO:0000256" key="1">
    <source>
        <dbReference type="SAM" id="MobiDB-lite"/>
    </source>
</evidence>
<gene>
    <name evidence="2" type="ORF">BN946_scf185014.g138</name>
</gene>
<dbReference type="HOGENOM" id="CLU_1846121_0_0_1"/>
<proteinExistence type="predicted"/>